<feature type="domain" description="Integrase catalytic" evidence="4">
    <location>
        <begin position="222"/>
        <end position="403"/>
    </location>
</feature>
<dbReference type="PROSITE" id="PS50994">
    <property type="entry name" value="INTEGRASE"/>
    <property type="match status" value="1"/>
</dbReference>
<sequence length="990" mass="111566">MAETSAAGVERQGSEREVFPEILQLHGSDHPGMILRSITSLAQGNLSLEDYYTKLKILWDELIELKPTPQCTCHGCTCGATQAIAESSLSAQLLQFFMGLSEEFDNVRQQILVMEPMPSINKAYSMVASVEKQRMVHLVSSENVALHTRDWYKELNEQRKKQPTRGLIAETTERRHAVGQPETKDQTLLQELMKLIKGSLHQEEQVNFAQTDDFAGEHFAFASYEKSVLDLWIVDTGANNHMCANPKLLHNISTLSHPTYVHLPDGSSQKVQESNITLAIGKLMENLYIIDKSSFCPETQFQKSVKIVRTDNGTEFVNLSCVVLFQSLGIIHQTSCPHTPQQNRVVKRKHKHILEVARALLFHSSLPKKFWGESVLTATYLINRLPSPLLRWKSRFEILYNKEPPLTHLKVFGCLCFASNVSPHKSKFDARASVCVFLGYSHTQKAYRVYDLNSHTIFSSRDVTFHESSFPFQQKSPPSDNVPLPLIPLTVDIISPTPCRPSSPIDPSTNSPPESPPSPAHSISLRRSTRQISKPGWLVDYECNYTSHSPSCSPALYCSAHMRFAALLSSIQEPRTYSQACKSPHWVEAMEKELYALENNETWELTTLPRDKKAIGSKWVFKLKMNPDGSVERYKARLVAKGYNQIEGVDYFDSFSPVAKTVTVRVLLAVATVKSWPLFQLDVSNAFLHGHLEEDVYMTPPEGYTKAQSGQVCKLKRSLYGLKQASRQWNLELTTKLLEFGFQQSSHDHCLFIKRSDSSFLALLVYVDDILLTGSSTTDIDAVKTYLDRLFSIKDLGPAKYFLGLQLARSDHGLLVTQTKYLTDILEDANMMDAKPTSTLLPPGFKFSHDDGSLLLSPDKYRRLVGRLLYLGFSRPDISFAVQQLSQFLQHPQTSHWVIRSLSLLELVTRAALTNETFKLAKIDILKMIEKVEGRLENMIVVSPNVGPKSIVKKALVSRVDEKQSVRTSFSDKNAFDDVNNTSSEILVKG</sequence>
<evidence type="ECO:0000259" key="4">
    <source>
        <dbReference type="PROSITE" id="PS50994"/>
    </source>
</evidence>
<dbReference type="InterPro" id="IPR057670">
    <property type="entry name" value="SH3_retrovirus"/>
</dbReference>
<reference evidence="5" key="2">
    <citation type="journal article" date="2024" name="Plant">
        <title>Genomic evolution and insights into agronomic trait innovations of Sesamum species.</title>
        <authorList>
            <person name="Miao H."/>
            <person name="Wang L."/>
            <person name="Qu L."/>
            <person name="Liu H."/>
            <person name="Sun Y."/>
            <person name="Le M."/>
            <person name="Wang Q."/>
            <person name="Wei S."/>
            <person name="Zheng Y."/>
            <person name="Lin W."/>
            <person name="Duan Y."/>
            <person name="Cao H."/>
            <person name="Xiong S."/>
            <person name="Wang X."/>
            <person name="Wei L."/>
            <person name="Li C."/>
            <person name="Ma Q."/>
            <person name="Ju M."/>
            <person name="Zhao R."/>
            <person name="Li G."/>
            <person name="Mu C."/>
            <person name="Tian Q."/>
            <person name="Mei H."/>
            <person name="Zhang T."/>
            <person name="Gao T."/>
            <person name="Zhang H."/>
        </authorList>
    </citation>
    <scope>NUCLEOTIDE SEQUENCE</scope>
    <source>
        <strain evidence="5">G01</strain>
    </source>
</reference>
<dbReference type="EMBL" id="JACGWK010000012">
    <property type="protein sequence ID" value="KAL0323570.1"/>
    <property type="molecule type" value="Genomic_DNA"/>
</dbReference>
<evidence type="ECO:0000256" key="2">
    <source>
        <dbReference type="ARBA" id="ARBA00022801"/>
    </source>
</evidence>
<dbReference type="SUPFAM" id="SSF53098">
    <property type="entry name" value="Ribonuclease H-like"/>
    <property type="match status" value="1"/>
</dbReference>
<keyword evidence="2" id="KW-0378">Hydrolase</keyword>
<evidence type="ECO:0000256" key="1">
    <source>
        <dbReference type="ARBA" id="ARBA00022723"/>
    </source>
</evidence>
<dbReference type="GO" id="GO:0046872">
    <property type="term" value="F:metal ion binding"/>
    <property type="evidence" value="ECO:0007669"/>
    <property type="project" value="UniProtKB-KW"/>
</dbReference>
<organism evidence="5">
    <name type="scientific">Sesamum angustifolium</name>
    <dbReference type="NCBI Taxonomy" id="2727405"/>
    <lineage>
        <taxon>Eukaryota</taxon>
        <taxon>Viridiplantae</taxon>
        <taxon>Streptophyta</taxon>
        <taxon>Embryophyta</taxon>
        <taxon>Tracheophyta</taxon>
        <taxon>Spermatophyta</taxon>
        <taxon>Magnoliopsida</taxon>
        <taxon>eudicotyledons</taxon>
        <taxon>Gunneridae</taxon>
        <taxon>Pentapetalae</taxon>
        <taxon>asterids</taxon>
        <taxon>lamiids</taxon>
        <taxon>Lamiales</taxon>
        <taxon>Pedaliaceae</taxon>
        <taxon>Sesamum</taxon>
    </lineage>
</organism>
<proteinExistence type="predicted"/>
<feature type="region of interest" description="Disordered" evidence="3">
    <location>
        <begin position="500"/>
        <end position="528"/>
    </location>
</feature>
<dbReference type="GO" id="GO:0016787">
    <property type="term" value="F:hydrolase activity"/>
    <property type="evidence" value="ECO:0007669"/>
    <property type="project" value="UniProtKB-KW"/>
</dbReference>
<protein>
    <submittedName>
        <fullName evidence="5">Retrovirus-related Pol polyprotein from transposon RE1</fullName>
    </submittedName>
</protein>
<dbReference type="Gene3D" id="3.30.420.10">
    <property type="entry name" value="Ribonuclease H-like superfamily/Ribonuclease H"/>
    <property type="match status" value="1"/>
</dbReference>
<dbReference type="InterPro" id="IPR039537">
    <property type="entry name" value="Retrotran_Ty1/copia-like"/>
</dbReference>
<accession>A0AAW2LWR7</accession>
<evidence type="ECO:0000313" key="5">
    <source>
        <dbReference type="EMBL" id="KAL0323570.1"/>
    </source>
</evidence>
<dbReference type="Pfam" id="PF07727">
    <property type="entry name" value="RVT_2"/>
    <property type="match status" value="1"/>
</dbReference>
<reference evidence="5" key="1">
    <citation type="submission" date="2020-06" db="EMBL/GenBank/DDBJ databases">
        <authorList>
            <person name="Li T."/>
            <person name="Hu X."/>
            <person name="Zhang T."/>
            <person name="Song X."/>
            <person name="Zhang H."/>
            <person name="Dai N."/>
            <person name="Sheng W."/>
            <person name="Hou X."/>
            <person name="Wei L."/>
        </authorList>
    </citation>
    <scope>NUCLEOTIDE SEQUENCE</scope>
    <source>
        <strain evidence="5">G01</strain>
        <tissue evidence="5">Leaf</tissue>
    </source>
</reference>
<dbReference type="InterPro" id="IPR012337">
    <property type="entry name" value="RNaseH-like_sf"/>
</dbReference>
<dbReference type="PANTHER" id="PTHR42648">
    <property type="entry name" value="TRANSPOSASE, PUTATIVE-RELATED"/>
    <property type="match status" value="1"/>
</dbReference>
<keyword evidence="1" id="KW-0479">Metal-binding</keyword>
<dbReference type="InterPro" id="IPR043502">
    <property type="entry name" value="DNA/RNA_pol_sf"/>
</dbReference>
<dbReference type="AlphaFoldDB" id="A0AAW2LWR7"/>
<comment type="caution">
    <text evidence="5">The sequence shown here is derived from an EMBL/GenBank/DDBJ whole genome shotgun (WGS) entry which is preliminary data.</text>
</comment>
<name>A0AAW2LWR7_9LAMI</name>
<gene>
    <name evidence="5" type="ORF">Sangu_1976300</name>
</gene>
<dbReference type="InterPro" id="IPR036397">
    <property type="entry name" value="RNaseH_sf"/>
</dbReference>
<dbReference type="PANTHER" id="PTHR42648:SF31">
    <property type="entry name" value="RNA-DIRECTED DNA POLYMERASE"/>
    <property type="match status" value="1"/>
</dbReference>
<dbReference type="SUPFAM" id="SSF56672">
    <property type="entry name" value="DNA/RNA polymerases"/>
    <property type="match status" value="1"/>
</dbReference>
<evidence type="ECO:0000256" key="3">
    <source>
        <dbReference type="SAM" id="MobiDB-lite"/>
    </source>
</evidence>
<dbReference type="GO" id="GO:0015074">
    <property type="term" value="P:DNA integration"/>
    <property type="evidence" value="ECO:0007669"/>
    <property type="project" value="InterPro"/>
</dbReference>
<dbReference type="InterPro" id="IPR001584">
    <property type="entry name" value="Integrase_cat-core"/>
</dbReference>
<dbReference type="InterPro" id="IPR013103">
    <property type="entry name" value="RVT_2"/>
</dbReference>
<dbReference type="GO" id="GO:0003676">
    <property type="term" value="F:nucleic acid binding"/>
    <property type="evidence" value="ECO:0007669"/>
    <property type="project" value="InterPro"/>
</dbReference>
<dbReference type="Pfam" id="PF25597">
    <property type="entry name" value="SH3_retrovirus"/>
    <property type="match status" value="1"/>
</dbReference>